<sequence length="60" mass="6954">MRVISQSELLRATKVELQILLREIAASLPALREGSHELRIAHYNLHNIRIALARPDFRPR</sequence>
<comment type="caution">
    <text evidence="1">The sequence shown here is derived from an EMBL/GenBank/DDBJ whole genome shotgun (WGS) entry which is preliminary data.</text>
</comment>
<evidence type="ECO:0000313" key="2">
    <source>
        <dbReference type="Proteomes" id="UP000521227"/>
    </source>
</evidence>
<dbReference type="RefSeq" id="WP_184085688.1">
    <property type="nucleotide sequence ID" value="NZ_JACHIJ010000003.1"/>
</dbReference>
<name>A0A840MXX9_9BRAD</name>
<dbReference type="AlphaFoldDB" id="A0A840MXX9"/>
<protein>
    <submittedName>
        <fullName evidence="1">Uncharacterized protein</fullName>
    </submittedName>
</protein>
<dbReference type="Proteomes" id="UP000521227">
    <property type="component" value="Unassembled WGS sequence"/>
</dbReference>
<gene>
    <name evidence="1" type="ORF">HNQ36_002659</name>
</gene>
<accession>A0A840MXX9</accession>
<organism evidence="1 2">
    <name type="scientific">Afipia massiliensis</name>
    <dbReference type="NCBI Taxonomy" id="211460"/>
    <lineage>
        <taxon>Bacteria</taxon>
        <taxon>Pseudomonadati</taxon>
        <taxon>Pseudomonadota</taxon>
        <taxon>Alphaproteobacteria</taxon>
        <taxon>Hyphomicrobiales</taxon>
        <taxon>Nitrobacteraceae</taxon>
        <taxon>Afipia</taxon>
    </lineage>
</organism>
<proteinExistence type="predicted"/>
<dbReference type="EMBL" id="JACHIJ010000003">
    <property type="protein sequence ID" value="MBB5052685.1"/>
    <property type="molecule type" value="Genomic_DNA"/>
</dbReference>
<evidence type="ECO:0000313" key="1">
    <source>
        <dbReference type="EMBL" id="MBB5052685.1"/>
    </source>
</evidence>
<reference evidence="1 2" key="1">
    <citation type="submission" date="2020-08" db="EMBL/GenBank/DDBJ databases">
        <title>Genomic Encyclopedia of Type Strains, Phase IV (KMG-IV): sequencing the most valuable type-strain genomes for metagenomic binning, comparative biology and taxonomic classification.</title>
        <authorList>
            <person name="Goeker M."/>
        </authorList>
    </citation>
    <scope>NUCLEOTIDE SEQUENCE [LARGE SCALE GENOMIC DNA]</scope>
    <source>
        <strain evidence="1 2">DSM 17498</strain>
    </source>
</reference>